<dbReference type="Pfam" id="PF01979">
    <property type="entry name" value="Amidohydro_1"/>
    <property type="match status" value="1"/>
</dbReference>
<dbReference type="EMBL" id="JAGPYM010000038">
    <property type="protein sequence ID" value="KAH6874554.1"/>
    <property type="molecule type" value="Genomic_DNA"/>
</dbReference>
<keyword evidence="3" id="KW-1185">Reference proteome</keyword>
<evidence type="ECO:0000313" key="2">
    <source>
        <dbReference type="EMBL" id="KAH6874554.1"/>
    </source>
</evidence>
<dbReference type="Proteomes" id="UP000777438">
    <property type="component" value="Unassembled WGS sequence"/>
</dbReference>
<dbReference type="AlphaFoldDB" id="A0A9P8VTN1"/>
<proteinExistence type="predicted"/>
<reference evidence="2 3" key="1">
    <citation type="journal article" date="2021" name="Nat. Commun.">
        <title>Genetic determinants of endophytism in the Arabidopsis root mycobiome.</title>
        <authorList>
            <person name="Mesny F."/>
            <person name="Miyauchi S."/>
            <person name="Thiergart T."/>
            <person name="Pickel B."/>
            <person name="Atanasova L."/>
            <person name="Karlsson M."/>
            <person name="Huettel B."/>
            <person name="Barry K.W."/>
            <person name="Haridas S."/>
            <person name="Chen C."/>
            <person name="Bauer D."/>
            <person name="Andreopoulos W."/>
            <person name="Pangilinan J."/>
            <person name="LaButti K."/>
            <person name="Riley R."/>
            <person name="Lipzen A."/>
            <person name="Clum A."/>
            <person name="Drula E."/>
            <person name="Henrissat B."/>
            <person name="Kohler A."/>
            <person name="Grigoriev I.V."/>
            <person name="Martin F.M."/>
            <person name="Hacquard S."/>
        </authorList>
    </citation>
    <scope>NUCLEOTIDE SEQUENCE [LARGE SCALE GENOMIC DNA]</scope>
    <source>
        <strain evidence="2 3">MPI-CAGE-CH-0241</strain>
    </source>
</reference>
<sequence>MTKLTIRHVSAYNGNDMLGPSTVVFSASPGDIISNDVHCDGDPEESVDLDTVIEGTGCTLLPALVDCFTNTAAVDQDLKLFASFGVSTVLDMCSTTSEIEAMRAASESDIGLPAYMAAGTVATAESELPDHLYNLRETDPLQLPSEADRFVLSRIAGPNRADYIKVLVDAPGLDEGTLAALVEAAHRNGKLAIAHATQTGAFTRALNAGFDVITPVPLNGILDDETRKAPLLRRGVRGGGPFAVLSEGIHGPGVYDFEYALENVKKLHAAGVRICAGTEANQTSPSPVSIGDSIHGELELLVRAGLSNLEALRAATVVPAEVFGLQDRGSLQPGMRADMILLEGNPLDDIGATRRIRKVWLGGVEVDA</sequence>
<dbReference type="OrthoDB" id="194468at2759"/>
<accession>A0A9P8VTN1</accession>
<organism evidence="2 3">
    <name type="scientific">Thelonectria olida</name>
    <dbReference type="NCBI Taxonomy" id="1576542"/>
    <lineage>
        <taxon>Eukaryota</taxon>
        <taxon>Fungi</taxon>
        <taxon>Dikarya</taxon>
        <taxon>Ascomycota</taxon>
        <taxon>Pezizomycotina</taxon>
        <taxon>Sordariomycetes</taxon>
        <taxon>Hypocreomycetidae</taxon>
        <taxon>Hypocreales</taxon>
        <taxon>Nectriaceae</taxon>
        <taxon>Thelonectria</taxon>
    </lineage>
</organism>
<dbReference type="InterPro" id="IPR032466">
    <property type="entry name" value="Metal_Hydrolase"/>
</dbReference>
<dbReference type="SUPFAM" id="SSF51556">
    <property type="entry name" value="Metallo-dependent hydrolases"/>
    <property type="match status" value="1"/>
</dbReference>
<dbReference type="GO" id="GO:0016810">
    <property type="term" value="F:hydrolase activity, acting on carbon-nitrogen (but not peptide) bonds"/>
    <property type="evidence" value="ECO:0007669"/>
    <property type="project" value="InterPro"/>
</dbReference>
<dbReference type="Gene3D" id="3.20.20.140">
    <property type="entry name" value="Metal-dependent hydrolases"/>
    <property type="match status" value="1"/>
</dbReference>
<dbReference type="InterPro" id="IPR011059">
    <property type="entry name" value="Metal-dep_hydrolase_composite"/>
</dbReference>
<keyword evidence="2" id="KW-0378">Hydrolase</keyword>
<evidence type="ECO:0000313" key="3">
    <source>
        <dbReference type="Proteomes" id="UP000777438"/>
    </source>
</evidence>
<evidence type="ECO:0000259" key="1">
    <source>
        <dbReference type="Pfam" id="PF01979"/>
    </source>
</evidence>
<dbReference type="PANTHER" id="PTHR43135">
    <property type="entry name" value="ALPHA-D-RIBOSE 1-METHYLPHOSPHONATE 5-TRIPHOSPHATE DIPHOSPHATASE"/>
    <property type="match status" value="1"/>
</dbReference>
<dbReference type="Gene3D" id="2.30.40.10">
    <property type="entry name" value="Urease, subunit C, domain 1"/>
    <property type="match status" value="1"/>
</dbReference>
<name>A0A9P8VTN1_9HYPO</name>
<dbReference type="InterPro" id="IPR006680">
    <property type="entry name" value="Amidohydro-rel"/>
</dbReference>
<gene>
    <name evidence="2" type="ORF">B0T10DRAFT_586112</name>
</gene>
<dbReference type="InterPro" id="IPR051781">
    <property type="entry name" value="Metallo-dep_Hydrolase"/>
</dbReference>
<dbReference type="PANTHER" id="PTHR43135:SF3">
    <property type="entry name" value="ALPHA-D-RIBOSE 1-METHYLPHOSPHONATE 5-TRIPHOSPHATE DIPHOSPHATASE"/>
    <property type="match status" value="1"/>
</dbReference>
<feature type="domain" description="Amidohydrolase-related" evidence="1">
    <location>
        <begin position="78"/>
        <end position="365"/>
    </location>
</feature>
<dbReference type="SUPFAM" id="SSF51338">
    <property type="entry name" value="Composite domain of metallo-dependent hydrolases"/>
    <property type="match status" value="1"/>
</dbReference>
<comment type="caution">
    <text evidence="2">The sequence shown here is derived from an EMBL/GenBank/DDBJ whole genome shotgun (WGS) entry which is preliminary data.</text>
</comment>
<protein>
    <submittedName>
        <fullName evidence="2">Hydrolase</fullName>
    </submittedName>
</protein>